<dbReference type="SUPFAM" id="SSF48452">
    <property type="entry name" value="TPR-like"/>
    <property type="match status" value="1"/>
</dbReference>
<name>A0ABV9ENJ8_9ACTN</name>
<keyword evidence="2" id="KW-1185">Reference proteome</keyword>
<sequence>MPLPRRALCGAIDIKDWSGRPVPEQIRAQQSLITVVHAACREADLPEEIVQTSGDGVLIMPPSDIDETAVLPNLVRGLSTALRQENRLLAEPARIRLRLALTNGVVSTGPTGFSGPAVIECFRLLDSPPVKEALVDHPAAELAVIVSDHLYNDVVRHGFRDMRPEDFWNVRSSMPERNFSANAWLWVSDRTGGASRRLSGTAERKRVEAARPPEEVAQARALANEGKHREALRTLETMTPSGDADRLALLDVMADCLIALGAYQEAANVLDEMLRIQHDPVPSTLLRLGRVHLRLGSVKIARHTFTYLVGSVPLAPEGYLELGRLERLAGNPEAARRHLAEAARLLKADGLVGTLVEELLELSTPSA</sequence>
<dbReference type="Proteomes" id="UP001595891">
    <property type="component" value="Unassembled WGS sequence"/>
</dbReference>
<dbReference type="EMBL" id="JBHSFN010000030">
    <property type="protein sequence ID" value="MFC4591225.1"/>
    <property type="molecule type" value="Genomic_DNA"/>
</dbReference>
<reference evidence="2" key="1">
    <citation type="journal article" date="2019" name="Int. J. Syst. Evol. Microbiol.">
        <title>The Global Catalogue of Microorganisms (GCM) 10K type strain sequencing project: providing services to taxonomists for standard genome sequencing and annotation.</title>
        <authorList>
            <consortium name="The Broad Institute Genomics Platform"/>
            <consortium name="The Broad Institute Genome Sequencing Center for Infectious Disease"/>
            <person name="Wu L."/>
            <person name="Ma J."/>
        </authorList>
    </citation>
    <scope>NUCLEOTIDE SEQUENCE [LARGE SCALE GENOMIC DNA]</scope>
    <source>
        <strain evidence="2">CCUG 49560</strain>
    </source>
</reference>
<dbReference type="Gene3D" id="1.25.40.10">
    <property type="entry name" value="Tetratricopeptide repeat domain"/>
    <property type="match status" value="1"/>
</dbReference>
<protein>
    <submittedName>
        <fullName evidence="1">Tetratricopeptide repeat protein</fullName>
    </submittedName>
</protein>
<comment type="caution">
    <text evidence="1">The sequence shown here is derived from an EMBL/GenBank/DDBJ whole genome shotgun (WGS) entry which is preliminary data.</text>
</comment>
<accession>A0ABV9ENJ8</accession>
<gene>
    <name evidence="1" type="ORF">ACFO8L_34390</name>
</gene>
<dbReference type="RefSeq" id="WP_262844888.1">
    <property type="nucleotide sequence ID" value="NZ_JANZYP010000034.1"/>
</dbReference>
<dbReference type="InterPro" id="IPR011990">
    <property type="entry name" value="TPR-like_helical_dom_sf"/>
</dbReference>
<proteinExistence type="predicted"/>
<evidence type="ECO:0000313" key="1">
    <source>
        <dbReference type="EMBL" id="MFC4591225.1"/>
    </source>
</evidence>
<evidence type="ECO:0000313" key="2">
    <source>
        <dbReference type="Proteomes" id="UP001595891"/>
    </source>
</evidence>
<organism evidence="1 2">
    <name type="scientific">Sphaerisporangium corydalis</name>
    <dbReference type="NCBI Taxonomy" id="1441875"/>
    <lineage>
        <taxon>Bacteria</taxon>
        <taxon>Bacillati</taxon>
        <taxon>Actinomycetota</taxon>
        <taxon>Actinomycetes</taxon>
        <taxon>Streptosporangiales</taxon>
        <taxon>Streptosporangiaceae</taxon>
        <taxon>Sphaerisporangium</taxon>
    </lineage>
</organism>